<evidence type="ECO:0008006" key="4">
    <source>
        <dbReference type="Google" id="ProtNLM"/>
    </source>
</evidence>
<feature type="region of interest" description="Disordered" evidence="1">
    <location>
        <begin position="133"/>
        <end position="180"/>
    </location>
</feature>
<evidence type="ECO:0000313" key="2">
    <source>
        <dbReference type="EMBL" id="KAJ1162978.1"/>
    </source>
</evidence>
<evidence type="ECO:0000313" key="3">
    <source>
        <dbReference type="Proteomes" id="UP001066276"/>
    </source>
</evidence>
<organism evidence="2 3">
    <name type="scientific">Pleurodeles waltl</name>
    <name type="common">Iberian ribbed newt</name>
    <dbReference type="NCBI Taxonomy" id="8319"/>
    <lineage>
        <taxon>Eukaryota</taxon>
        <taxon>Metazoa</taxon>
        <taxon>Chordata</taxon>
        <taxon>Craniata</taxon>
        <taxon>Vertebrata</taxon>
        <taxon>Euteleostomi</taxon>
        <taxon>Amphibia</taxon>
        <taxon>Batrachia</taxon>
        <taxon>Caudata</taxon>
        <taxon>Salamandroidea</taxon>
        <taxon>Salamandridae</taxon>
        <taxon>Pleurodelinae</taxon>
        <taxon>Pleurodeles</taxon>
    </lineage>
</organism>
<gene>
    <name evidence="2" type="ORF">NDU88_003442</name>
</gene>
<feature type="compositionally biased region" description="Polar residues" evidence="1">
    <location>
        <begin position="92"/>
        <end position="113"/>
    </location>
</feature>
<sequence length="180" mass="20318">MQTLKETCTPEVFEQETSRLNERLTKLEEEIMVKKQQKFLRDEADYEQGRILTFGRRFDHLRGSSMLQGVRQQPKRQQSITTGIVQAPTVGSEMQSSESDTGESDVSNQSEVESVKSNILKEFNLMAQGRLNTQRGRGAQGYRGRGRGNKNQRGGTKQGEITKFMGIRTRGQQASNQGTN</sequence>
<protein>
    <recommendedName>
        <fullName evidence="4">Chromatin modification-related protein EAF6</fullName>
    </recommendedName>
</protein>
<reference evidence="2" key="1">
    <citation type="journal article" date="2022" name="bioRxiv">
        <title>Sequencing and chromosome-scale assembly of the giantPleurodeles waltlgenome.</title>
        <authorList>
            <person name="Brown T."/>
            <person name="Elewa A."/>
            <person name="Iarovenko S."/>
            <person name="Subramanian E."/>
            <person name="Araus A.J."/>
            <person name="Petzold A."/>
            <person name="Susuki M."/>
            <person name="Suzuki K.-i.T."/>
            <person name="Hayashi T."/>
            <person name="Toyoda A."/>
            <person name="Oliveira C."/>
            <person name="Osipova E."/>
            <person name="Leigh N.D."/>
            <person name="Simon A."/>
            <person name="Yun M.H."/>
        </authorList>
    </citation>
    <scope>NUCLEOTIDE SEQUENCE</scope>
    <source>
        <strain evidence="2">20211129_DDA</strain>
        <tissue evidence="2">Liver</tissue>
    </source>
</reference>
<name>A0AAV7SGA2_PLEWA</name>
<proteinExistence type="predicted"/>
<comment type="caution">
    <text evidence="2">The sequence shown here is derived from an EMBL/GenBank/DDBJ whole genome shotgun (WGS) entry which is preliminary data.</text>
</comment>
<evidence type="ECO:0000256" key="1">
    <source>
        <dbReference type="SAM" id="MobiDB-lite"/>
    </source>
</evidence>
<accession>A0AAV7SGA2</accession>
<feature type="compositionally biased region" description="Polar residues" evidence="1">
    <location>
        <begin position="68"/>
        <end position="84"/>
    </location>
</feature>
<dbReference type="Proteomes" id="UP001066276">
    <property type="component" value="Chromosome 4_2"/>
</dbReference>
<keyword evidence="3" id="KW-1185">Reference proteome</keyword>
<feature type="compositionally biased region" description="Polar residues" evidence="1">
    <location>
        <begin position="170"/>
        <end position="180"/>
    </location>
</feature>
<feature type="region of interest" description="Disordered" evidence="1">
    <location>
        <begin position="68"/>
        <end position="113"/>
    </location>
</feature>
<dbReference type="EMBL" id="JANPWB010000008">
    <property type="protein sequence ID" value="KAJ1162978.1"/>
    <property type="molecule type" value="Genomic_DNA"/>
</dbReference>
<dbReference type="AlphaFoldDB" id="A0AAV7SGA2"/>